<evidence type="ECO:0000256" key="3">
    <source>
        <dbReference type="PROSITE-ProRule" id="PRU00221"/>
    </source>
</evidence>
<dbReference type="SUPFAM" id="SSF50978">
    <property type="entry name" value="WD40 repeat-like"/>
    <property type="match status" value="3"/>
</dbReference>
<dbReference type="SMART" id="SM00320">
    <property type="entry name" value="WD40"/>
    <property type="match status" value="12"/>
</dbReference>
<evidence type="ECO:0000256" key="4">
    <source>
        <dbReference type="SAM" id="Phobius"/>
    </source>
</evidence>
<dbReference type="EMBL" id="CAJZBQ010000040">
    <property type="protein sequence ID" value="CAG9326083.1"/>
    <property type="molecule type" value="Genomic_DNA"/>
</dbReference>
<gene>
    <name evidence="5" type="ORF">BSTOLATCC_MIC40523</name>
</gene>
<dbReference type="PROSITE" id="PS50294">
    <property type="entry name" value="WD_REPEATS_REGION"/>
    <property type="match status" value="5"/>
</dbReference>
<dbReference type="Pfam" id="PF00400">
    <property type="entry name" value="WD40"/>
    <property type="match status" value="7"/>
</dbReference>
<dbReference type="Gene3D" id="2.130.10.10">
    <property type="entry name" value="YVTN repeat-like/Quinoprotein amine dehydrogenase"/>
    <property type="match status" value="4"/>
</dbReference>
<feature type="transmembrane region" description="Helical" evidence="4">
    <location>
        <begin position="1050"/>
        <end position="1072"/>
    </location>
</feature>
<dbReference type="InterPro" id="IPR050505">
    <property type="entry name" value="WDR55/POC1"/>
</dbReference>
<dbReference type="PANTHER" id="PTHR44019:SF8">
    <property type="entry name" value="POC1 CENTRIOLAR PROTEIN HOMOLOG"/>
    <property type="match status" value="1"/>
</dbReference>
<dbReference type="InterPro" id="IPR036322">
    <property type="entry name" value="WD40_repeat_dom_sf"/>
</dbReference>
<dbReference type="InterPro" id="IPR001680">
    <property type="entry name" value="WD40_rpt"/>
</dbReference>
<evidence type="ECO:0000313" key="5">
    <source>
        <dbReference type="EMBL" id="CAG9326083.1"/>
    </source>
</evidence>
<dbReference type="Proteomes" id="UP001162131">
    <property type="component" value="Unassembled WGS sequence"/>
</dbReference>
<evidence type="ECO:0000313" key="6">
    <source>
        <dbReference type="Proteomes" id="UP001162131"/>
    </source>
</evidence>
<reference evidence="5" key="1">
    <citation type="submission" date="2021-09" db="EMBL/GenBank/DDBJ databases">
        <authorList>
            <consortium name="AG Swart"/>
            <person name="Singh M."/>
            <person name="Singh A."/>
            <person name="Seah K."/>
            <person name="Emmerich C."/>
        </authorList>
    </citation>
    <scope>NUCLEOTIDE SEQUENCE</scope>
    <source>
        <strain evidence="5">ATCC30299</strain>
    </source>
</reference>
<dbReference type="InterPro" id="IPR019775">
    <property type="entry name" value="WD40_repeat_CS"/>
</dbReference>
<dbReference type="PROSITE" id="PS00678">
    <property type="entry name" value="WD_REPEATS_1"/>
    <property type="match status" value="1"/>
</dbReference>
<feature type="repeat" description="WD" evidence="3">
    <location>
        <begin position="226"/>
        <end position="267"/>
    </location>
</feature>
<protein>
    <recommendedName>
        <fullName evidence="7">Ion transport domain-containing protein</fullName>
    </recommendedName>
</protein>
<feature type="repeat" description="WD" evidence="3">
    <location>
        <begin position="435"/>
        <end position="476"/>
    </location>
</feature>
<keyword evidence="4" id="KW-0472">Membrane</keyword>
<feature type="repeat" description="WD" evidence="3">
    <location>
        <begin position="353"/>
        <end position="385"/>
    </location>
</feature>
<feature type="transmembrane region" description="Helical" evidence="4">
    <location>
        <begin position="877"/>
        <end position="894"/>
    </location>
</feature>
<dbReference type="PROSITE" id="PS50082">
    <property type="entry name" value="WD_REPEATS_2"/>
    <property type="match status" value="7"/>
</dbReference>
<feature type="repeat" description="WD" evidence="3">
    <location>
        <begin position="517"/>
        <end position="551"/>
    </location>
</feature>
<organism evidence="5 6">
    <name type="scientific">Blepharisma stoltei</name>
    <dbReference type="NCBI Taxonomy" id="1481888"/>
    <lineage>
        <taxon>Eukaryota</taxon>
        <taxon>Sar</taxon>
        <taxon>Alveolata</taxon>
        <taxon>Ciliophora</taxon>
        <taxon>Postciliodesmatophora</taxon>
        <taxon>Heterotrichea</taxon>
        <taxon>Heterotrichida</taxon>
        <taxon>Blepharismidae</taxon>
        <taxon>Blepharisma</taxon>
    </lineage>
</organism>
<feature type="repeat" description="WD" evidence="3">
    <location>
        <begin position="310"/>
        <end position="342"/>
    </location>
</feature>
<dbReference type="AlphaFoldDB" id="A0AAU9JJD1"/>
<feature type="transmembrane region" description="Helical" evidence="4">
    <location>
        <begin position="996"/>
        <end position="1017"/>
    </location>
</feature>
<keyword evidence="2" id="KW-0677">Repeat</keyword>
<keyword evidence="6" id="KW-1185">Reference proteome</keyword>
<evidence type="ECO:0008006" key="7">
    <source>
        <dbReference type="Google" id="ProtNLM"/>
    </source>
</evidence>
<evidence type="ECO:0000256" key="2">
    <source>
        <dbReference type="ARBA" id="ARBA00022737"/>
    </source>
</evidence>
<sequence>METQKTEKPGGFMSWIFGDSQAKTVIRKSRRKKRLTKPQIKLNALMEEISTYIINNAENSISASNQVTSISLSSDDANVYFASNKGSVTCFNYEECKIVNDVNLHINSLNTLIIDHNLSRAVICGDSPILRVYTIPDFELEYEFKGHSANIAKIYLNDGLCYSGDTSGVIKRISIKSLKPDNLVISNLGNITDLVVSYDDYWLYISGDGCVIKVYNLNSKTEVAQLNHHSATVISLAIDPNSEYLASGGADNNVLLWKIPENALVKKLGQHAAPVRSLSFSPDGAFLATSSDDFSVKIWDLDQERREQTLSGHKGVVRSVIFSADRSNIFSCGDDTMFKVWKFPVFQEDYLYKASSSTDYNSVTFVPDTKSLLSCGTDKIVRRWDKCGNPTNEFITQGAGLKICVSQDEKYGAVGDELGILYLFNPFTFEIYHKIQAHRGLMRDLCFSPKSDYLVTGGGDSVVCIWKLEGTESIQLRGHNQSIWCICISHNGKRIYSGSSDKTVIEWDTENAVENGVIHAQEPVNSIAISQDDNLIITGGMVGIVKVWNIDEKWLESKFTVHAGVVTQILILRNNDTMLTAGTDAKIFVISLLYRETVSYFTHKSPIYSLVISSDENYLATGEKQHINFQENPLSSQVLSIAGPIEKIQEYFSYMRDILTDKHPTYENLHDSFLILPYYMNTLHIYSLLNLKEYIGRALSNSAAIIKTNQGFYPLSIALHKDFKGLRDEFVKCFCAVGKHNPFILQIVENELNKMNKQGFGALNDLYEVLYQETQRKSLPKFCETYVVFPITYISDTPRIKVSNFFDVNDISNQGTSMIFKECYIRLNFTMGSRQSLDFLQSLSRCKNNEVFKTPLVLDVVHYKWQTAQYPLMYQGFMYYSYLITLSVYTAYFMGNRYFQLTLFIMNTLLNVFELFLMAVSGKYYFTYVWNYVDWFRGCMLLLYEYMEWYYVYPELMPSVFAIVTFLSWARGIAYFRLFKTTRYFINLLISVLNGMSGYIILLFYSMASFCFIFIVLQRKMEIPDLMGNVRTSYNLVFGNFDFGNELIELTVCTLGIIINPIIMMTILISIITDVYEQVQSDCLSSDVKELIFLNIEVENLMFWRRRKTHKQYIQVAKEYEKEEDLSWEGKLTLLKKSLEKSHHSTMQFFGAFNKRIKDREELMSQNAKKTQKILELIKKEKENKDN</sequence>
<feature type="repeat" description="WD" evidence="3">
    <location>
        <begin position="476"/>
        <end position="511"/>
    </location>
</feature>
<feature type="transmembrane region" description="Helical" evidence="4">
    <location>
        <begin position="956"/>
        <end position="976"/>
    </location>
</feature>
<feature type="transmembrane region" description="Helical" evidence="4">
    <location>
        <begin position="901"/>
        <end position="919"/>
    </location>
</feature>
<dbReference type="PANTHER" id="PTHR44019">
    <property type="entry name" value="WD REPEAT-CONTAINING PROTEIN 55"/>
    <property type="match status" value="1"/>
</dbReference>
<keyword evidence="4" id="KW-1133">Transmembrane helix</keyword>
<accession>A0AAU9JJD1</accession>
<keyword evidence="4" id="KW-0812">Transmembrane</keyword>
<dbReference type="InterPro" id="IPR015943">
    <property type="entry name" value="WD40/YVTN_repeat-like_dom_sf"/>
</dbReference>
<name>A0AAU9JJD1_9CILI</name>
<keyword evidence="1 3" id="KW-0853">WD repeat</keyword>
<evidence type="ECO:0000256" key="1">
    <source>
        <dbReference type="ARBA" id="ARBA00022574"/>
    </source>
</evidence>
<proteinExistence type="predicted"/>
<feature type="repeat" description="WD" evidence="3">
    <location>
        <begin position="268"/>
        <end position="309"/>
    </location>
</feature>
<dbReference type="CDD" id="cd00200">
    <property type="entry name" value="WD40"/>
    <property type="match status" value="1"/>
</dbReference>
<comment type="caution">
    <text evidence="5">The sequence shown here is derived from an EMBL/GenBank/DDBJ whole genome shotgun (WGS) entry which is preliminary data.</text>
</comment>